<evidence type="ECO:0000313" key="2">
    <source>
        <dbReference type="EMBL" id="MEM5947943.1"/>
    </source>
</evidence>
<gene>
    <name evidence="2" type="ORF">WKV44_05255</name>
</gene>
<organism evidence="2 3">
    <name type="scientific">Rarispira pelagica</name>
    <dbReference type="NCBI Taxonomy" id="3141764"/>
    <lineage>
        <taxon>Bacteria</taxon>
        <taxon>Pseudomonadati</taxon>
        <taxon>Spirochaetota</taxon>
        <taxon>Spirochaetia</taxon>
        <taxon>Winmispirales</taxon>
        <taxon>Winmispiraceae</taxon>
        <taxon>Rarispira</taxon>
    </lineage>
</organism>
<dbReference type="RefSeq" id="WP_420069389.1">
    <property type="nucleotide sequence ID" value="NZ_JBCHKQ010000002.1"/>
</dbReference>
<protein>
    <recommendedName>
        <fullName evidence="4">Protein glutaminase domain-containing protein</fullName>
    </recommendedName>
</protein>
<keyword evidence="1" id="KW-0732">Signal</keyword>
<name>A0ABU9UBC5_9SPIR</name>
<evidence type="ECO:0008006" key="4">
    <source>
        <dbReference type="Google" id="ProtNLM"/>
    </source>
</evidence>
<reference evidence="2 3" key="1">
    <citation type="submission" date="2024-03" db="EMBL/GenBank/DDBJ databases">
        <title>Ignisphaera cupida sp. nov., a hyperthermophilic hydrolytic archaeon from a hot spring of Kamchatka, and proposal of Ignisphaeraceae fam. nov.</title>
        <authorList>
            <person name="Podosokorskaya O.A."/>
            <person name="Elcheninov A.G."/>
            <person name="Maltseva A.I."/>
            <person name="Zayulina K.S."/>
            <person name="Novikov A."/>
            <person name="Merkel A.Y."/>
        </authorList>
    </citation>
    <scope>NUCLEOTIDE SEQUENCE [LARGE SCALE GENOMIC DNA]</scope>
    <source>
        <strain evidence="2 3">38H-sp</strain>
    </source>
</reference>
<evidence type="ECO:0000313" key="3">
    <source>
        <dbReference type="Proteomes" id="UP001466331"/>
    </source>
</evidence>
<sequence>MRFSSVASVFLVIALSAHAQFVLTDDSICRHTLLSTYEARTAFLDTINAPLYEFIAAGETEYYPRSTVNPVKILSVRKQEGAYILFIPGYKGSYPLDSPGTWVIKRSLEDGSFVQAKIFLGGSPDNAIRIYPDGNISRMDISIMGAELKKALFIRQSFGEVLSMSLDTLISETSEQVDWQAILPPPDNTLCKNIKNMADSILANISFFPDADDGALDEKGHFVFISDKKPLPKPGFNCSGFAKWVGDSISYSLTGKLLRIDELKQRLTGLRGTPMSEIYEEIRDPYFGLDWTRNLAYKINSLLGLGNPTSKEAWDVRTLYSLRYIEDKGYRAEQLYQALYLAAIEYPGYFFLGSVNGYWGKDPVLWQHYHVAAFFPYFDDDGKFHVAVVERNRSTALSAFIKRYPDNYVHLVRVKAPQTFIPYMPWK</sequence>
<feature type="chain" id="PRO_5046513458" description="Protein glutaminase domain-containing protein" evidence="1">
    <location>
        <begin position="20"/>
        <end position="427"/>
    </location>
</feature>
<proteinExistence type="predicted"/>
<accession>A0ABU9UBC5</accession>
<feature type="signal peptide" evidence="1">
    <location>
        <begin position="1"/>
        <end position="19"/>
    </location>
</feature>
<dbReference type="Proteomes" id="UP001466331">
    <property type="component" value="Unassembled WGS sequence"/>
</dbReference>
<comment type="caution">
    <text evidence="2">The sequence shown here is derived from an EMBL/GenBank/DDBJ whole genome shotgun (WGS) entry which is preliminary data.</text>
</comment>
<keyword evidence="3" id="KW-1185">Reference proteome</keyword>
<dbReference type="EMBL" id="JBCHKQ010000002">
    <property type="protein sequence ID" value="MEM5947943.1"/>
    <property type="molecule type" value="Genomic_DNA"/>
</dbReference>
<evidence type="ECO:0000256" key="1">
    <source>
        <dbReference type="SAM" id="SignalP"/>
    </source>
</evidence>